<name>A0A6G5QP50_CAMRE</name>
<accession>A0A6G5QP50</accession>
<organism evidence="1 2">
    <name type="scientific">Campylobacter rectus</name>
    <name type="common">Wolinella recta</name>
    <dbReference type="NCBI Taxonomy" id="203"/>
    <lineage>
        <taxon>Bacteria</taxon>
        <taxon>Pseudomonadati</taxon>
        <taxon>Campylobacterota</taxon>
        <taxon>Epsilonproteobacteria</taxon>
        <taxon>Campylobacterales</taxon>
        <taxon>Campylobacteraceae</taxon>
        <taxon>Campylobacter</taxon>
    </lineage>
</organism>
<dbReference type="Proteomes" id="UP000502377">
    <property type="component" value="Chromosome"/>
</dbReference>
<protein>
    <submittedName>
        <fullName evidence="1">Uncharacterized protein</fullName>
    </submittedName>
</protein>
<dbReference type="RefSeq" id="WP_004318623.1">
    <property type="nucleotide sequence ID" value="NZ_CP012543.1"/>
</dbReference>
<evidence type="ECO:0000313" key="1">
    <source>
        <dbReference type="EMBL" id="QCD47533.1"/>
    </source>
</evidence>
<proteinExistence type="predicted"/>
<reference evidence="1 2" key="1">
    <citation type="submission" date="2016-07" db="EMBL/GenBank/DDBJ databases">
        <title>Comparative genomics of the Campylobacter concisus group.</title>
        <authorList>
            <person name="Miller W.G."/>
            <person name="Yee E."/>
            <person name="Chapman M.H."/>
            <person name="Huynh S."/>
            <person name="Bono J.L."/>
            <person name="On S.L.W."/>
            <person name="StLeger J."/>
            <person name="Foster G."/>
            <person name="Parker C.T."/>
        </authorList>
    </citation>
    <scope>NUCLEOTIDE SEQUENCE [LARGE SCALE GENOMIC DNA]</scope>
    <source>
        <strain evidence="1 2">ATCC 33238</strain>
    </source>
</reference>
<sequence>MHNILILYNPYYQSDVIEQHLKILISKGKVAFGKIKSKRRDMINSHEAELEKIYEDLNLSNQSLKAESPKTPNLTPRSLDGDKYLQLFLTDYSNLFVAKVVAVTSDDMSEIAPEYYKEKRLDVEKWFIISDIRELVRNDFECVRDDYLANFTVSGHTYAVYGNAYVYPLIIKMKQETLYFEDEDKFYPDVYKSAEFLEIKRNLIRYCFGRSLINLMHPDSIENIISAEIEYLDNIANPLYDFSSVVVKYSKTMEQEIYAFAKVLIERLAKIKPSILKIPYEVQGTSFTVSDIFENKPNLGTYKFLFKNRLIQDALEGNLLQNYVARTLPKVITELQDLRNETVHAKAPTHADVTKLRAKIVGATCESVLAKVVKARAEAGKANYIF</sequence>
<dbReference type="KEGG" id="crx:CRECT_1913"/>
<dbReference type="NCBIfam" id="NF041917">
    <property type="entry name" value="HP0729_fam"/>
    <property type="match status" value="1"/>
</dbReference>
<dbReference type="AlphaFoldDB" id="A0A6G5QP50"/>
<dbReference type="InterPro" id="IPR049682">
    <property type="entry name" value="HP0729-like"/>
</dbReference>
<evidence type="ECO:0000313" key="2">
    <source>
        <dbReference type="Proteomes" id="UP000502377"/>
    </source>
</evidence>
<dbReference type="EMBL" id="CP012543">
    <property type="protein sequence ID" value="QCD47533.1"/>
    <property type="molecule type" value="Genomic_DNA"/>
</dbReference>
<gene>
    <name evidence="1" type="ORF">CRECT_1913</name>
</gene>